<feature type="transmembrane region" description="Helical" evidence="8">
    <location>
        <begin position="323"/>
        <end position="343"/>
    </location>
</feature>
<dbReference type="STRING" id="1077675.BCR22_02880"/>
<organism evidence="9 10">
    <name type="scientific">Enterococcus plantarum</name>
    <dbReference type="NCBI Taxonomy" id="1077675"/>
    <lineage>
        <taxon>Bacteria</taxon>
        <taxon>Bacillati</taxon>
        <taxon>Bacillota</taxon>
        <taxon>Bacilli</taxon>
        <taxon>Lactobacillales</taxon>
        <taxon>Enterococcaceae</taxon>
        <taxon>Enterococcus</taxon>
    </lineage>
</organism>
<dbReference type="PROSITE" id="PS01116">
    <property type="entry name" value="XANTH_URACIL_PERMASE"/>
    <property type="match status" value="1"/>
</dbReference>
<evidence type="ECO:0000256" key="3">
    <source>
        <dbReference type="ARBA" id="ARBA00022448"/>
    </source>
</evidence>
<feature type="transmembrane region" description="Helical" evidence="8">
    <location>
        <begin position="78"/>
        <end position="101"/>
    </location>
</feature>
<evidence type="ECO:0000256" key="4">
    <source>
        <dbReference type="ARBA" id="ARBA00022475"/>
    </source>
</evidence>
<feature type="transmembrane region" description="Helical" evidence="8">
    <location>
        <begin position="381"/>
        <end position="401"/>
    </location>
</feature>
<reference evidence="9 10" key="1">
    <citation type="submission" date="2017-11" db="EMBL/GenBank/DDBJ databases">
        <title>Draft genome sequence of Enterococcus plantarum TRW2 strain isolated from lettuce.</title>
        <authorList>
            <person name="Kim E.B."/>
            <person name="Marco M.L."/>
            <person name="Williams T.R."/>
            <person name="You I.H."/>
        </authorList>
    </citation>
    <scope>NUCLEOTIDE SEQUENCE [LARGE SCALE GENOMIC DNA]</scope>
    <source>
        <strain evidence="9 10">TRW2</strain>
    </source>
</reference>
<feature type="transmembrane region" description="Helical" evidence="8">
    <location>
        <begin position="243"/>
        <end position="265"/>
    </location>
</feature>
<evidence type="ECO:0000256" key="6">
    <source>
        <dbReference type="ARBA" id="ARBA00022989"/>
    </source>
</evidence>
<dbReference type="AlphaFoldDB" id="A0A2W4BPG1"/>
<feature type="transmembrane region" description="Helical" evidence="8">
    <location>
        <begin position="174"/>
        <end position="191"/>
    </location>
</feature>
<feature type="transmembrane region" description="Helical" evidence="8">
    <location>
        <begin position="198"/>
        <end position="217"/>
    </location>
</feature>
<dbReference type="InterPro" id="IPR006042">
    <property type="entry name" value="Xan_ur_permease"/>
</dbReference>
<accession>A0A2W4BPG1</accession>
<evidence type="ECO:0000256" key="8">
    <source>
        <dbReference type="SAM" id="Phobius"/>
    </source>
</evidence>
<dbReference type="PANTHER" id="PTHR42810:SF4">
    <property type="entry name" value="URIC ACID TRANSPORTER UACT"/>
    <property type="match status" value="1"/>
</dbReference>
<name>A0A2W4BPG1_9ENTE</name>
<dbReference type="NCBIfam" id="NF037981">
    <property type="entry name" value="NCS2_1"/>
    <property type="match status" value="1"/>
</dbReference>
<dbReference type="InterPro" id="IPR006043">
    <property type="entry name" value="NCS2"/>
</dbReference>
<evidence type="ECO:0000256" key="7">
    <source>
        <dbReference type="ARBA" id="ARBA00023136"/>
    </source>
</evidence>
<keyword evidence="4" id="KW-1003">Cell membrane</keyword>
<dbReference type="GO" id="GO:0005886">
    <property type="term" value="C:plasma membrane"/>
    <property type="evidence" value="ECO:0007669"/>
    <property type="project" value="UniProtKB-SubCell"/>
</dbReference>
<protein>
    <submittedName>
        <fullName evidence="9">Uric acid permease PucJ</fullName>
    </submittedName>
</protein>
<sequence length="442" mass="46927">MESKVNTKEVNNQPETENGKAAVLGLQHLLAMYAGAVAVPLLIGTGLNFNSEQMTYLISIDIFMCGIATLLQLTVNRFFGIGLPVVLGCAIQAVAPLIMIGSDKGVGAIYGSIIASGIFVVLVSGIFSKIKKLFPPLVTGTVITVIGLTLIPVAVEKMGGGLATATNFGDGTNLLLAFVTIGLIIVVQVWGRGFFKSIAVLVGLIGGTVLAAVLGQVNLTPVGEATWFHFPQPFYFGEPTFDISSIVLMIIISIVSMVESTGVYFALGDITGKQIGEKELKKGYRAEGLAVILGGIFNTFPYTGFSQNVGLVQLSGIKTRRPIYYSAFFLIALGLLPKVGAVAQIIPEPVLGGGMLVMFGMVAVQGMRMLSKVDYNNDKNLLIIAISIGFGLGFNMLPTLFQQMPETVRMFTGNGIVMSSLTAIILNVLFNGLKNEDRTEPL</sequence>
<dbReference type="NCBIfam" id="TIGR03173">
    <property type="entry name" value="pbuX"/>
    <property type="match status" value="1"/>
</dbReference>
<comment type="caution">
    <text evidence="9">The sequence shown here is derived from an EMBL/GenBank/DDBJ whole genome shotgun (WGS) entry which is preliminary data.</text>
</comment>
<feature type="transmembrane region" description="Helical" evidence="8">
    <location>
        <begin position="350"/>
        <end position="369"/>
    </location>
</feature>
<evidence type="ECO:0000256" key="5">
    <source>
        <dbReference type="ARBA" id="ARBA00022692"/>
    </source>
</evidence>
<comment type="similarity">
    <text evidence="2">Belongs to the nucleobase:cation symporter-2 (NCS2) (TC 2.A.40) family.</text>
</comment>
<gene>
    <name evidence="9" type="ORF">CI088_05245</name>
</gene>
<keyword evidence="3" id="KW-0813">Transport</keyword>
<keyword evidence="10" id="KW-1185">Reference proteome</keyword>
<evidence type="ECO:0000256" key="2">
    <source>
        <dbReference type="ARBA" id="ARBA00008821"/>
    </source>
</evidence>
<dbReference type="PANTHER" id="PTHR42810">
    <property type="entry name" value="PURINE PERMEASE C1399.01C-RELATED"/>
    <property type="match status" value="1"/>
</dbReference>
<dbReference type="InterPro" id="IPR017588">
    <property type="entry name" value="UacT-like"/>
</dbReference>
<dbReference type="Pfam" id="PF00860">
    <property type="entry name" value="Xan_ur_permease"/>
    <property type="match status" value="1"/>
</dbReference>
<feature type="transmembrane region" description="Helical" evidence="8">
    <location>
        <begin position="54"/>
        <end position="71"/>
    </location>
</feature>
<feature type="transmembrane region" description="Helical" evidence="8">
    <location>
        <begin position="107"/>
        <end position="127"/>
    </location>
</feature>
<evidence type="ECO:0000256" key="1">
    <source>
        <dbReference type="ARBA" id="ARBA00004651"/>
    </source>
</evidence>
<keyword evidence="7 8" id="KW-0472">Membrane</keyword>
<dbReference type="GO" id="GO:0042907">
    <property type="term" value="F:xanthine transmembrane transporter activity"/>
    <property type="evidence" value="ECO:0007669"/>
    <property type="project" value="TreeGrafter"/>
</dbReference>
<dbReference type="EMBL" id="PIEU01000045">
    <property type="protein sequence ID" value="PZL75372.1"/>
    <property type="molecule type" value="Genomic_DNA"/>
</dbReference>
<proteinExistence type="inferred from homology"/>
<dbReference type="RefSeq" id="WP_111247431.1">
    <property type="nucleotide sequence ID" value="NZ_PIEU01000045.1"/>
</dbReference>
<feature type="transmembrane region" description="Helical" evidence="8">
    <location>
        <begin position="134"/>
        <end position="154"/>
    </location>
</feature>
<comment type="subcellular location">
    <subcellularLocation>
        <location evidence="1">Cell membrane</location>
        <topology evidence="1">Multi-pass membrane protein</topology>
    </subcellularLocation>
</comment>
<feature type="transmembrane region" description="Helical" evidence="8">
    <location>
        <begin position="413"/>
        <end position="433"/>
    </location>
</feature>
<evidence type="ECO:0000313" key="10">
    <source>
        <dbReference type="Proteomes" id="UP000249828"/>
    </source>
</evidence>
<dbReference type="NCBIfam" id="TIGR00801">
    <property type="entry name" value="ncs2"/>
    <property type="match status" value="1"/>
</dbReference>
<keyword evidence="5 8" id="KW-0812">Transmembrane</keyword>
<evidence type="ECO:0000313" key="9">
    <source>
        <dbReference type="EMBL" id="PZL75372.1"/>
    </source>
</evidence>
<keyword evidence="6 8" id="KW-1133">Transmembrane helix</keyword>
<feature type="transmembrane region" description="Helical" evidence="8">
    <location>
        <begin position="21"/>
        <end position="42"/>
    </location>
</feature>
<dbReference type="Proteomes" id="UP000249828">
    <property type="component" value="Unassembled WGS sequence"/>
</dbReference>